<comment type="caution">
    <text evidence="1">The sequence shown here is derived from an EMBL/GenBank/DDBJ whole genome shotgun (WGS) entry which is preliminary data.</text>
</comment>
<dbReference type="RefSeq" id="WP_211083556.1">
    <property type="nucleotide sequence ID" value="NZ_CBCSLC010000024.1"/>
</dbReference>
<dbReference type="EMBL" id="JAGIKV010000014">
    <property type="protein sequence ID" value="MBP2247130.1"/>
    <property type="molecule type" value="Genomic_DNA"/>
</dbReference>
<accession>A0ABS4RW93</accession>
<reference evidence="1 2" key="1">
    <citation type="submission" date="2021-03" db="EMBL/GenBank/DDBJ databases">
        <title>Genomic Encyclopedia of Type Strains, Phase IV (KMG-IV): sequencing the most valuable type-strain genomes for metagenomic binning, comparative biology and taxonomic classification.</title>
        <authorList>
            <person name="Goeker M."/>
        </authorList>
    </citation>
    <scope>NUCLEOTIDE SEQUENCE [LARGE SCALE GENOMIC DNA]</scope>
    <source>
        <strain evidence="1 2">DSM 21292</strain>
    </source>
</reference>
<organism evidence="1 2">
    <name type="scientific">Paenibacillus xylanexedens</name>
    <dbReference type="NCBI Taxonomy" id="528191"/>
    <lineage>
        <taxon>Bacteria</taxon>
        <taxon>Bacillati</taxon>
        <taxon>Bacillota</taxon>
        <taxon>Bacilli</taxon>
        <taxon>Bacillales</taxon>
        <taxon>Paenibacillaceae</taxon>
        <taxon>Paenibacillus</taxon>
    </lineage>
</organism>
<dbReference type="Proteomes" id="UP000810207">
    <property type="component" value="Unassembled WGS sequence"/>
</dbReference>
<sequence>MDAVTNFNAHVKVKLTQTGWDVINKQYALMNERLRARGVEEEFTFDNVDEEGYSRFQIWDLMGRFGEYMNLGINPPFHNEMIFIDCEVQEPVGKPPDKI</sequence>
<keyword evidence="2" id="KW-1185">Reference proteome</keyword>
<protein>
    <submittedName>
        <fullName evidence="1">Uncharacterized protein</fullName>
    </submittedName>
</protein>
<name>A0ABS4RW93_PAEXY</name>
<gene>
    <name evidence="1" type="ORF">J2Z28_003781</name>
</gene>
<evidence type="ECO:0000313" key="2">
    <source>
        <dbReference type="Proteomes" id="UP000810207"/>
    </source>
</evidence>
<proteinExistence type="predicted"/>
<evidence type="ECO:0000313" key="1">
    <source>
        <dbReference type="EMBL" id="MBP2247130.1"/>
    </source>
</evidence>